<name>A0A7X9U579_9GAMM</name>
<sequence length="117" mass="13803">MRLFSLFIVITGSIVTSFIAIVFLLTFLSDDTQRSSFSHTIYLDEESGKMYFPVVNKLMRNLNEIFNVDYTADDLSNEYKQKLLECFFYMNELKIEPTESNRIHYLKSCEPKFQTKP</sequence>
<dbReference type="AlphaFoldDB" id="A0A7X9U579"/>
<feature type="transmembrane region" description="Helical" evidence="1">
    <location>
        <begin position="6"/>
        <end position="28"/>
    </location>
</feature>
<comment type="caution">
    <text evidence="2">The sequence shown here is derived from an EMBL/GenBank/DDBJ whole genome shotgun (WGS) entry which is preliminary data.</text>
</comment>
<accession>A0A7X9U579</accession>
<evidence type="ECO:0000313" key="3">
    <source>
        <dbReference type="Proteomes" id="UP000519126"/>
    </source>
</evidence>
<dbReference type="EMBL" id="JABBCX010000001">
    <property type="protein sequence ID" value="NMF47378.1"/>
    <property type="molecule type" value="Genomic_DNA"/>
</dbReference>
<dbReference type="Proteomes" id="UP000519126">
    <property type="component" value="Unassembled WGS sequence"/>
</dbReference>
<reference evidence="2 3" key="1">
    <citation type="submission" date="2020-04" db="EMBL/GenBank/DDBJ databases">
        <title>Genome Sequencing and Assembley of Pseudoalteromonas artica.</title>
        <authorList>
            <person name="Akerly B."/>
            <person name="Cook G."/>
        </authorList>
    </citation>
    <scope>NUCLEOTIDE SEQUENCE [LARGE SCALE GENOMIC DNA]</scope>
    <source>
        <strain evidence="2 3">NEC-BIFX-0059</strain>
    </source>
</reference>
<dbReference type="RefSeq" id="WP_170071141.1">
    <property type="nucleotide sequence ID" value="NZ_JABBCX010000001.1"/>
</dbReference>
<protein>
    <submittedName>
        <fullName evidence="2">Uncharacterized protein</fullName>
    </submittedName>
</protein>
<evidence type="ECO:0000313" key="2">
    <source>
        <dbReference type="EMBL" id="NMF47378.1"/>
    </source>
</evidence>
<organism evidence="2 3">
    <name type="scientific">Pseudoalteromonas arctica</name>
    <dbReference type="NCBI Taxonomy" id="394751"/>
    <lineage>
        <taxon>Bacteria</taxon>
        <taxon>Pseudomonadati</taxon>
        <taxon>Pseudomonadota</taxon>
        <taxon>Gammaproteobacteria</taxon>
        <taxon>Alteromonadales</taxon>
        <taxon>Pseudoalteromonadaceae</taxon>
        <taxon>Pseudoalteromonas</taxon>
    </lineage>
</organism>
<keyword evidence="1" id="KW-0812">Transmembrane</keyword>
<proteinExistence type="predicted"/>
<evidence type="ECO:0000256" key="1">
    <source>
        <dbReference type="SAM" id="Phobius"/>
    </source>
</evidence>
<keyword evidence="1" id="KW-1133">Transmembrane helix</keyword>
<gene>
    <name evidence="2" type="ORF">HHL01_04185</name>
</gene>
<keyword evidence="1" id="KW-0472">Membrane</keyword>